<keyword evidence="1" id="KW-0812">Transmembrane</keyword>
<feature type="transmembrane region" description="Helical" evidence="1">
    <location>
        <begin position="39"/>
        <end position="58"/>
    </location>
</feature>
<keyword evidence="3" id="KW-1185">Reference proteome</keyword>
<evidence type="ECO:0000313" key="3">
    <source>
        <dbReference type="Proteomes" id="UP000185812"/>
    </source>
</evidence>
<name>A0A1M6PLK8_9BACT</name>
<feature type="transmembrane region" description="Helical" evidence="1">
    <location>
        <begin position="6"/>
        <end position="27"/>
    </location>
</feature>
<accession>A0A1M6PLK8</accession>
<keyword evidence="1" id="KW-1133">Transmembrane helix</keyword>
<reference evidence="3" key="1">
    <citation type="submission" date="2016-11" db="EMBL/GenBank/DDBJ databases">
        <authorList>
            <person name="Varghese N."/>
            <person name="Submissions S."/>
        </authorList>
    </citation>
    <scope>NUCLEOTIDE SEQUENCE [LARGE SCALE GENOMIC DNA]</scope>
    <source>
        <strain evidence="3">DSM 22212</strain>
    </source>
</reference>
<protein>
    <submittedName>
        <fullName evidence="2">Uncharacterized protein</fullName>
    </submittedName>
</protein>
<dbReference type="STRING" id="633813.SAMN04488087_0232"/>
<dbReference type="RefSeq" id="WP_072714068.1">
    <property type="nucleotide sequence ID" value="NZ_FRAU01000001.1"/>
</dbReference>
<feature type="transmembrane region" description="Helical" evidence="1">
    <location>
        <begin position="64"/>
        <end position="85"/>
    </location>
</feature>
<dbReference type="AlphaFoldDB" id="A0A1M6PLK8"/>
<gene>
    <name evidence="2" type="ORF">SAMN04488087_0232</name>
</gene>
<organism evidence="2 3">
    <name type="scientific">Rhodothermus profundi</name>
    <dbReference type="NCBI Taxonomy" id="633813"/>
    <lineage>
        <taxon>Bacteria</taxon>
        <taxon>Pseudomonadati</taxon>
        <taxon>Rhodothermota</taxon>
        <taxon>Rhodothermia</taxon>
        <taxon>Rhodothermales</taxon>
        <taxon>Rhodothermaceae</taxon>
        <taxon>Rhodothermus</taxon>
    </lineage>
</organism>
<proteinExistence type="predicted"/>
<keyword evidence="1" id="KW-0472">Membrane</keyword>
<dbReference type="Proteomes" id="UP000185812">
    <property type="component" value="Unassembled WGS sequence"/>
</dbReference>
<evidence type="ECO:0000313" key="2">
    <source>
        <dbReference type="EMBL" id="SHK08811.1"/>
    </source>
</evidence>
<dbReference type="EMBL" id="FRAU01000001">
    <property type="protein sequence ID" value="SHK08811.1"/>
    <property type="molecule type" value="Genomic_DNA"/>
</dbReference>
<sequence>MENIVPLAIWAALILMGLGLVAQVIFGLRNLTYGKISPVSMLIVVLPGLLMVVLGFTTGSWAEAGVTTVLVMFALTAVALLLSGLRNMFTF</sequence>
<dbReference type="OrthoDB" id="1496186at2"/>
<evidence type="ECO:0000256" key="1">
    <source>
        <dbReference type="SAM" id="Phobius"/>
    </source>
</evidence>